<sequence>MGRVKNRGLHIIHGEDVARAIIEGLYKYPTPGQRWIVSEPECYDMLQIFSHYMDQPSLEILKKIIEDPSNKQYIPESSLDEIKNGKYKNNIQRRVDPDEFWKTFGLTPLHSFRFDSKYQTTFELSRV</sequence>
<evidence type="ECO:0000313" key="1">
    <source>
        <dbReference type="EMBL" id="OMH82116.1"/>
    </source>
</evidence>
<reference evidence="2" key="1">
    <citation type="submission" date="2017-01" db="EMBL/GenBank/DDBJ databases">
        <authorList>
            <person name="Wang Y."/>
            <person name="White M."/>
            <person name="Kvist S."/>
            <person name="Moncalvo J.-M."/>
        </authorList>
    </citation>
    <scope>NUCLEOTIDE SEQUENCE [LARGE SCALE GENOMIC DNA]</scope>
    <source>
        <strain evidence="2">COL-18-3</strain>
    </source>
</reference>
<name>A0A1R1PMD9_ZANCU</name>
<dbReference type="Proteomes" id="UP000188320">
    <property type="component" value="Unassembled WGS sequence"/>
</dbReference>
<dbReference type="OrthoDB" id="674948at2759"/>
<organism evidence="1 2">
    <name type="scientific">Zancudomyces culisetae</name>
    <name type="common">Gut fungus</name>
    <name type="synonym">Smittium culisetae</name>
    <dbReference type="NCBI Taxonomy" id="1213189"/>
    <lineage>
        <taxon>Eukaryota</taxon>
        <taxon>Fungi</taxon>
        <taxon>Fungi incertae sedis</taxon>
        <taxon>Zoopagomycota</taxon>
        <taxon>Kickxellomycotina</taxon>
        <taxon>Harpellomycetes</taxon>
        <taxon>Harpellales</taxon>
        <taxon>Legeriomycetaceae</taxon>
        <taxon>Zancudomyces</taxon>
    </lineage>
</organism>
<proteinExistence type="predicted"/>
<comment type="caution">
    <text evidence="1">The sequence shown here is derived from an EMBL/GenBank/DDBJ whole genome shotgun (WGS) entry which is preliminary data.</text>
</comment>
<dbReference type="AlphaFoldDB" id="A0A1R1PMD9"/>
<dbReference type="PANTHER" id="PTHR40129">
    <property type="entry name" value="KETOPANTOATE REDUCTASE N-TERMINAL DOMAIN-CONTAINING PROTEIN"/>
    <property type="match status" value="1"/>
</dbReference>
<gene>
    <name evidence="1" type="ORF">AX774_g4413</name>
</gene>
<accession>A0A1R1PMD9</accession>
<keyword evidence="2" id="KW-1185">Reference proteome</keyword>
<dbReference type="PANTHER" id="PTHR40129:SF2">
    <property type="entry name" value="KETOPANTOATE REDUCTASE N-TERMINAL DOMAIN-CONTAINING PROTEIN"/>
    <property type="match status" value="1"/>
</dbReference>
<dbReference type="EMBL" id="LSSK01000735">
    <property type="protein sequence ID" value="OMH82116.1"/>
    <property type="molecule type" value="Genomic_DNA"/>
</dbReference>
<protein>
    <submittedName>
        <fullName evidence="1">Uncharacterized protein</fullName>
    </submittedName>
</protein>
<evidence type="ECO:0000313" key="2">
    <source>
        <dbReference type="Proteomes" id="UP000188320"/>
    </source>
</evidence>